<protein>
    <recommendedName>
        <fullName evidence="5">Bacitracin resistance protein</fullName>
    </recommendedName>
</protein>
<evidence type="ECO:0000313" key="3">
    <source>
        <dbReference type="EMBL" id="UOE25108.1"/>
    </source>
</evidence>
<dbReference type="EMBL" id="CP094533">
    <property type="protein sequence ID" value="UOE25108.1"/>
    <property type="molecule type" value="Genomic_DNA"/>
</dbReference>
<accession>A0ABY4APR9</accession>
<feature type="transmembrane region" description="Helical" evidence="2">
    <location>
        <begin position="76"/>
        <end position="101"/>
    </location>
</feature>
<evidence type="ECO:0000256" key="1">
    <source>
        <dbReference type="SAM" id="MobiDB-lite"/>
    </source>
</evidence>
<feature type="region of interest" description="Disordered" evidence="1">
    <location>
        <begin position="1"/>
        <end position="22"/>
    </location>
</feature>
<keyword evidence="4" id="KW-1185">Reference proteome</keyword>
<feature type="transmembrane region" description="Helical" evidence="2">
    <location>
        <begin position="37"/>
        <end position="56"/>
    </location>
</feature>
<evidence type="ECO:0000313" key="4">
    <source>
        <dbReference type="Proteomes" id="UP000831304"/>
    </source>
</evidence>
<evidence type="ECO:0008006" key="5">
    <source>
        <dbReference type="Google" id="ProtNLM"/>
    </source>
</evidence>
<gene>
    <name evidence="3" type="ORF">MTP13_12195</name>
</gene>
<keyword evidence="2" id="KW-1133">Transmembrane helix</keyword>
<dbReference type="Proteomes" id="UP000831304">
    <property type="component" value="Chromosome"/>
</dbReference>
<sequence>MTDASAPAEQPETSTEPRTGAAAADAVEASARPATPLWLAVVIAAVTGVFYAYDVWEAVGNLVGLNLYADSLGVGLTVYGVVVLIIGVVLPFAVYATAFWLGRRRGPLGQLALFVVGYALVQVLSADVAVLFGLNGLDLG</sequence>
<keyword evidence="2" id="KW-0472">Membrane</keyword>
<organism evidence="3 4">
    <name type="scientific">Agromyces soli</name>
    <dbReference type="NCBI Taxonomy" id="659012"/>
    <lineage>
        <taxon>Bacteria</taxon>
        <taxon>Bacillati</taxon>
        <taxon>Actinomycetota</taxon>
        <taxon>Actinomycetes</taxon>
        <taxon>Micrococcales</taxon>
        <taxon>Microbacteriaceae</taxon>
        <taxon>Agromyces</taxon>
    </lineage>
</organism>
<feature type="transmembrane region" description="Helical" evidence="2">
    <location>
        <begin position="113"/>
        <end position="134"/>
    </location>
</feature>
<proteinExistence type="predicted"/>
<reference evidence="3 4" key="1">
    <citation type="submission" date="2022-03" db="EMBL/GenBank/DDBJ databases">
        <title>Agromyces sp. isolated from the gut of P. brevitarsis seulensis larvae.</title>
        <authorList>
            <person name="Won M."/>
            <person name="Kwon S.-W."/>
        </authorList>
    </citation>
    <scope>NUCLEOTIDE SEQUENCE [LARGE SCALE GENOMIC DNA]</scope>
    <source>
        <strain evidence="3 4">KACC 16215</strain>
    </source>
</reference>
<keyword evidence="2" id="KW-0812">Transmembrane</keyword>
<evidence type="ECO:0000256" key="2">
    <source>
        <dbReference type="SAM" id="Phobius"/>
    </source>
</evidence>
<dbReference type="RefSeq" id="WP_243568016.1">
    <property type="nucleotide sequence ID" value="NZ_BAAARD010000008.1"/>
</dbReference>
<name>A0ABY4APR9_9MICO</name>